<evidence type="ECO:0000313" key="4">
    <source>
        <dbReference type="Proteomes" id="UP000012174"/>
    </source>
</evidence>
<gene>
    <name evidence="3" type="ORF">UCREL1_9464</name>
</gene>
<dbReference type="EMBL" id="KB707201">
    <property type="protein sequence ID" value="EMR63581.1"/>
    <property type="molecule type" value="Genomic_DNA"/>
</dbReference>
<keyword evidence="4" id="KW-1185">Reference proteome</keyword>
<dbReference type="KEGG" id="ela:UCREL1_9464"/>
<reference evidence="4" key="1">
    <citation type="journal article" date="2013" name="Genome Announc.">
        <title>Draft genome sequence of the grapevine dieback fungus Eutypa lata UCR-EL1.</title>
        <authorList>
            <person name="Blanco-Ulate B."/>
            <person name="Rolshausen P.E."/>
            <person name="Cantu D."/>
        </authorList>
    </citation>
    <scope>NUCLEOTIDE SEQUENCE [LARGE SCALE GENOMIC DNA]</scope>
    <source>
        <strain evidence="4">UCR-EL1</strain>
    </source>
</reference>
<feature type="transmembrane region" description="Helical" evidence="1">
    <location>
        <begin position="129"/>
        <end position="149"/>
    </location>
</feature>
<protein>
    <recommendedName>
        <fullName evidence="2">DUF6594 domain-containing protein</fullName>
    </recommendedName>
</protein>
<accession>M7T193</accession>
<dbReference type="AlphaFoldDB" id="M7T193"/>
<feature type="transmembrane region" description="Helical" evidence="1">
    <location>
        <begin position="98"/>
        <end position="117"/>
    </location>
</feature>
<feature type="domain" description="DUF6594" evidence="2">
    <location>
        <begin position="38"/>
        <end position="166"/>
    </location>
</feature>
<name>M7T193_EUTLA</name>
<dbReference type="HOGENOM" id="CLU_088632_1_0_1"/>
<dbReference type="OMA" id="PHFIMFR"/>
<keyword evidence="1" id="KW-1133">Transmembrane helix</keyword>
<keyword evidence="1" id="KW-0812">Transmembrane</keyword>
<sequence>MLKVAGYRALGVKGGSEAKRLRLDPEQAFEEIGALPDDLAAFGRFEDTNMRPTDPLRDVLKRVLTKSLTYTKQEITRRIDEYLHGHPPEEVSTFVDNIARFIVAFAAGAALVVPMLIMRLPDVSLSKSLITVSSALILFAAGLSIGLKANNTETMVATATYAAVLVVFVGTTS</sequence>
<dbReference type="OrthoDB" id="3546297at2759"/>
<proteinExistence type="predicted"/>
<organism evidence="3 4">
    <name type="scientific">Eutypa lata (strain UCR-EL1)</name>
    <name type="common">Grapevine dieback disease fungus</name>
    <name type="synonym">Eutypa armeniacae</name>
    <dbReference type="NCBI Taxonomy" id="1287681"/>
    <lineage>
        <taxon>Eukaryota</taxon>
        <taxon>Fungi</taxon>
        <taxon>Dikarya</taxon>
        <taxon>Ascomycota</taxon>
        <taxon>Pezizomycotina</taxon>
        <taxon>Sordariomycetes</taxon>
        <taxon>Xylariomycetidae</taxon>
        <taxon>Xylariales</taxon>
        <taxon>Diatrypaceae</taxon>
        <taxon>Eutypa</taxon>
    </lineage>
</organism>
<dbReference type="Proteomes" id="UP000012174">
    <property type="component" value="Unassembled WGS sequence"/>
</dbReference>
<dbReference type="Pfam" id="PF20237">
    <property type="entry name" value="DUF6594"/>
    <property type="match status" value="1"/>
</dbReference>
<dbReference type="InterPro" id="IPR046529">
    <property type="entry name" value="DUF6594"/>
</dbReference>
<keyword evidence="1" id="KW-0472">Membrane</keyword>
<evidence type="ECO:0000313" key="3">
    <source>
        <dbReference type="EMBL" id="EMR63581.1"/>
    </source>
</evidence>
<evidence type="ECO:0000256" key="1">
    <source>
        <dbReference type="SAM" id="Phobius"/>
    </source>
</evidence>
<feature type="transmembrane region" description="Helical" evidence="1">
    <location>
        <begin position="155"/>
        <end position="172"/>
    </location>
</feature>
<evidence type="ECO:0000259" key="2">
    <source>
        <dbReference type="Pfam" id="PF20237"/>
    </source>
</evidence>
<dbReference type="eggNOG" id="ENOG502STR3">
    <property type="taxonomic scope" value="Eukaryota"/>
</dbReference>